<organism evidence="4">
    <name type="scientific">Magallana gigas</name>
    <name type="common">Pacific oyster</name>
    <name type="synonym">Crassostrea gigas</name>
    <dbReference type="NCBI Taxonomy" id="29159"/>
    <lineage>
        <taxon>Eukaryota</taxon>
        <taxon>Metazoa</taxon>
        <taxon>Spiralia</taxon>
        <taxon>Lophotrochozoa</taxon>
        <taxon>Mollusca</taxon>
        <taxon>Bivalvia</taxon>
        <taxon>Autobranchia</taxon>
        <taxon>Pteriomorphia</taxon>
        <taxon>Ostreida</taxon>
        <taxon>Ostreoidea</taxon>
        <taxon>Ostreidae</taxon>
        <taxon>Magallana</taxon>
    </lineage>
</organism>
<dbReference type="InterPro" id="IPR036383">
    <property type="entry name" value="TSP1_rpt_sf"/>
</dbReference>
<dbReference type="InParanoid" id="K1PS73"/>
<dbReference type="AlphaFoldDB" id="K1PS73"/>
<evidence type="ECO:0000259" key="3">
    <source>
        <dbReference type="Pfam" id="PF17517"/>
    </source>
</evidence>
<dbReference type="InterPro" id="IPR000884">
    <property type="entry name" value="TSP1_rpt"/>
</dbReference>
<dbReference type="Pfam" id="PF00090">
    <property type="entry name" value="TSP_1"/>
    <property type="match status" value="1"/>
</dbReference>
<dbReference type="SUPFAM" id="SSF82895">
    <property type="entry name" value="TSP-1 type 1 repeat"/>
    <property type="match status" value="1"/>
</dbReference>
<protein>
    <submittedName>
        <fullName evidence="4">Thrombospondin-2</fullName>
    </submittedName>
</protein>
<proteinExistence type="predicted"/>
<keyword evidence="2" id="KW-1015">Disulfide bond</keyword>
<dbReference type="HOGENOM" id="CLU_1236102_0_0_1"/>
<dbReference type="FunFam" id="2.20.100.10:FF:000001">
    <property type="entry name" value="semaphorin-5A isoform X1"/>
    <property type="match status" value="1"/>
</dbReference>
<feature type="domain" description="IgGFc-binding protein N-terminal" evidence="3">
    <location>
        <begin position="93"/>
        <end position="207"/>
    </location>
</feature>
<dbReference type="InterPro" id="IPR052065">
    <property type="entry name" value="Compl_asym_regulator"/>
</dbReference>
<name>K1PS73_MAGGI</name>
<dbReference type="Pfam" id="PF17517">
    <property type="entry name" value="IgGFc_binding"/>
    <property type="match status" value="1"/>
</dbReference>
<sequence length="224" mass="24405">MAGNRVAEGTQKVVMSHVFEAPALVRDGMWSSWSKWVKDGKCSVTCGEGIRKHARTRSCNNPVPKNGGKDCMGSRKEITLKQCTEKVCPLEEADGPIMVLSFAVRMGRGGQGDPYMSIVPGLNQYLSQYYILVPTGYTKNFLSVILKAEAKSKLLIDGKPISGKSIISERKVTAWREGHVVLVLQVSPGGHRLETTDGSRFGLMVHGQSDGDNYGYAANIVKLS</sequence>
<dbReference type="InterPro" id="IPR035234">
    <property type="entry name" value="IgGFc-bd_N"/>
</dbReference>
<evidence type="ECO:0000256" key="1">
    <source>
        <dbReference type="ARBA" id="ARBA00022737"/>
    </source>
</evidence>
<accession>K1PS73</accession>
<evidence type="ECO:0000313" key="4">
    <source>
        <dbReference type="EMBL" id="EKC27057.1"/>
    </source>
</evidence>
<gene>
    <name evidence="4" type="ORF">CGI_10012074</name>
</gene>
<evidence type="ECO:0000256" key="2">
    <source>
        <dbReference type="ARBA" id="ARBA00023157"/>
    </source>
</evidence>
<keyword evidence="1" id="KW-0677">Repeat</keyword>
<dbReference type="PROSITE" id="PS50092">
    <property type="entry name" value="TSP1"/>
    <property type="match status" value="1"/>
</dbReference>
<dbReference type="EMBL" id="JH816384">
    <property type="protein sequence ID" value="EKC27057.1"/>
    <property type="molecule type" value="Genomic_DNA"/>
</dbReference>
<dbReference type="SMART" id="SM00209">
    <property type="entry name" value="TSP1"/>
    <property type="match status" value="1"/>
</dbReference>
<dbReference type="PANTHER" id="PTHR22906:SF21">
    <property type="entry name" value="SEMA DOMAIN-CONTAINING PROTEIN"/>
    <property type="match status" value="1"/>
</dbReference>
<dbReference type="Gene3D" id="2.20.100.10">
    <property type="entry name" value="Thrombospondin type-1 (TSP1) repeat"/>
    <property type="match status" value="1"/>
</dbReference>
<reference evidence="4" key="1">
    <citation type="journal article" date="2012" name="Nature">
        <title>The oyster genome reveals stress adaptation and complexity of shell formation.</title>
        <authorList>
            <person name="Zhang G."/>
            <person name="Fang X."/>
            <person name="Guo X."/>
            <person name="Li L."/>
            <person name="Luo R."/>
            <person name="Xu F."/>
            <person name="Yang P."/>
            <person name="Zhang L."/>
            <person name="Wang X."/>
            <person name="Qi H."/>
            <person name="Xiong Z."/>
            <person name="Que H."/>
            <person name="Xie Y."/>
            <person name="Holland P.W."/>
            <person name="Paps J."/>
            <person name="Zhu Y."/>
            <person name="Wu F."/>
            <person name="Chen Y."/>
            <person name="Wang J."/>
            <person name="Peng C."/>
            <person name="Meng J."/>
            <person name="Yang L."/>
            <person name="Liu J."/>
            <person name="Wen B."/>
            <person name="Zhang N."/>
            <person name="Huang Z."/>
            <person name="Zhu Q."/>
            <person name="Feng Y."/>
            <person name="Mount A."/>
            <person name="Hedgecock D."/>
            <person name="Xu Z."/>
            <person name="Liu Y."/>
            <person name="Domazet-Loso T."/>
            <person name="Du Y."/>
            <person name="Sun X."/>
            <person name="Zhang S."/>
            <person name="Liu B."/>
            <person name="Cheng P."/>
            <person name="Jiang X."/>
            <person name="Li J."/>
            <person name="Fan D."/>
            <person name="Wang W."/>
            <person name="Fu W."/>
            <person name="Wang T."/>
            <person name="Wang B."/>
            <person name="Zhang J."/>
            <person name="Peng Z."/>
            <person name="Li Y."/>
            <person name="Li N."/>
            <person name="Wang J."/>
            <person name="Chen M."/>
            <person name="He Y."/>
            <person name="Tan F."/>
            <person name="Song X."/>
            <person name="Zheng Q."/>
            <person name="Huang R."/>
            <person name="Yang H."/>
            <person name="Du X."/>
            <person name="Chen L."/>
            <person name="Yang M."/>
            <person name="Gaffney P.M."/>
            <person name="Wang S."/>
            <person name="Luo L."/>
            <person name="She Z."/>
            <person name="Ming Y."/>
            <person name="Huang W."/>
            <person name="Zhang S."/>
            <person name="Huang B."/>
            <person name="Zhang Y."/>
            <person name="Qu T."/>
            <person name="Ni P."/>
            <person name="Miao G."/>
            <person name="Wang J."/>
            <person name="Wang Q."/>
            <person name="Steinberg C.E."/>
            <person name="Wang H."/>
            <person name="Li N."/>
            <person name="Qian L."/>
            <person name="Zhang G."/>
            <person name="Li Y."/>
            <person name="Yang H."/>
            <person name="Liu X."/>
            <person name="Wang J."/>
            <person name="Yin Y."/>
            <person name="Wang J."/>
        </authorList>
    </citation>
    <scope>NUCLEOTIDE SEQUENCE [LARGE SCALE GENOMIC DNA]</scope>
    <source>
        <strain evidence="4">05x7-T-G4-1.051#20</strain>
    </source>
</reference>
<dbReference type="PANTHER" id="PTHR22906">
    <property type="entry name" value="PROPERDIN"/>
    <property type="match status" value="1"/>
</dbReference>